<feature type="domain" description="Fumarylacetoacetase-like C-terminal" evidence="4">
    <location>
        <begin position="95"/>
        <end position="314"/>
    </location>
</feature>
<dbReference type="AlphaFoldDB" id="A0A8I1FVZ7"/>
<dbReference type="InterPro" id="IPR011234">
    <property type="entry name" value="Fumarylacetoacetase-like_C"/>
</dbReference>
<evidence type="ECO:0000256" key="2">
    <source>
        <dbReference type="ARBA" id="ARBA00010715"/>
    </source>
</evidence>
<accession>A0A8I1FVZ7</accession>
<dbReference type="Gene3D" id="3.90.850.10">
    <property type="entry name" value="Fumarylacetoacetase-like, C-terminal domain"/>
    <property type="match status" value="1"/>
</dbReference>
<evidence type="ECO:0000313" key="5">
    <source>
        <dbReference type="EMBL" id="MBJ2260104.1"/>
    </source>
</evidence>
<protein>
    <submittedName>
        <fullName evidence="5">Fumarylacetoacetate hydrolase family protein</fullName>
    </submittedName>
</protein>
<dbReference type="GO" id="GO:0044281">
    <property type="term" value="P:small molecule metabolic process"/>
    <property type="evidence" value="ECO:0007669"/>
    <property type="project" value="UniProtKB-ARBA"/>
</dbReference>
<keyword evidence="5" id="KW-0378">Hydrolase</keyword>
<keyword evidence="3" id="KW-0479">Metal-binding</keyword>
<evidence type="ECO:0000256" key="3">
    <source>
        <dbReference type="ARBA" id="ARBA00022723"/>
    </source>
</evidence>
<comment type="similarity">
    <text evidence="1">Belongs to the FAH family.</text>
</comment>
<dbReference type="GO" id="GO:0046872">
    <property type="term" value="F:metal ion binding"/>
    <property type="evidence" value="ECO:0007669"/>
    <property type="project" value="UniProtKB-KW"/>
</dbReference>
<evidence type="ECO:0000259" key="4">
    <source>
        <dbReference type="Pfam" id="PF01557"/>
    </source>
</evidence>
<dbReference type="InterPro" id="IPR051121">
    <property type="entry name" value="FAH"/>
</dbReference>
<dbReference type="GO" id="GO:0016787">
    <property type="term" value="F:hydrolase activity"/>
    <property type="evidence" value="ECO:0007669"/>
    <property type="project" value="UniProtKB-KW"/>
</dbReference>
<dbReference type="InterPro" id="IPR036663">
    <property type="entry name" value="Fumarylacetoacetase_C_sf"/>
</dbReference>
<sequence>MKLVSFERERTFLAGVLLDSVVLDIGRLSEVLDVEETFPAEIKALLASGRLEELKLQLDAIAGDAALLEALRRAGIAVDAAVVRLGAPIPRPGLIVSSGGAYRDHLEEMDVGSHSDPIGFIKNSAAVCATGDDIRLPQSAPDMVDWEGEFACVIGKTCHAVSPQEALDYLAGYTLINDVSARDGLVEFLTPSGDAPLEVFSRGSFTVLGKQYPTFCPMGPCIVTKDELLDPGNVDLRTTVNGEVMQSANTRDLIHSLARTVSYFSRFYRFEPGDIISTGTPGGVGVGRKPPLFLKNGDVVEVSSPQIGVLRNRVSGM</sequence>
<dbReference type="SUPFAM" id="SSF56529">
    <property type="entry name" value="FAH"/>
    <property type="match status" value="1"/>
</dbReference>
<gene>
    <name evidence="5" type="ORF">JFT45_26815</name>
</gene>
<proteinExistence type="inferred from homology"/>
<organism evidence="5 6">
    <name type="scientific">Pseudomonas psychrophila</name>
    <dbReference type="NCBI Taxonomy" id="122355"/>
    <lineage>
        <taxon>Bacteria</taxon>
        <taxon>Pseudomonadati</taxon>
        <taxon>Pseudomonadota</taxon>
        <taxon>Gammaproteobacteria</taxon>
        <taxon>Pseudomonadales</taxon>
        <taxon>Pseudomonadaceae</taxon>
        <taxon>Pseudomonas</taxon>
    </lineage>
</organism>
<name>A0A8I1FVZ7_9PSED</name>
<dbReference type="EMBL" id="JAEKCZ010000055">
    <property type="protein sequence ID" value="MBJ2260104.1"/>
    <property type="molecule type" value="Genomic_DNA"/>
</dbReference>
<comment type="similarity">
    <text evidence="2">Belongs to the hydratase/decarboxylase family.</text>
</comment>
<reference evidence="5" key="1">
    <citation type="submission" date="2020-12" db="EMBL/GenBank/DDBJ databases">
        <title>Antibiotic resistance and phylogeny of Pseudomonas spp. isolated over three decades from chicken meat in the Norwegian food chain.</title>
        <authorList>
            <person name="Moen B."/>
        </authorList>
    </citation>
    <scope>NUCLEOTIDE SEQUENCE</scope>
    <source>
        <strain evidence="5">MF6762</strain>
    </source>
</reference>
<dbReference type="Proteomes" id="UP000658390">
    <property type="component" value="Unassembled WGS sequence"/>
</dbReference>
<comment type="caution">
    <text evidence="5">The sequence shown here is derived from an EMBL/GenBank/DDBJ whole genome shotgun (WGS) entry which is preliminary data.</text>
</comment>
<dbReference type="PANTHER" id="PTHR42796">
    <property type="entry name" value="FUMARYLACETOACETATE HYDROLASE DOMAIN-CONTAINING PROTEIN 2A-RELATED"/>
    <property type="match status" value="1"/>
</dbReference>
<dbReference type="PANTHER" id="PTHR42796:SF4">
    <property type="entry name" value="FUMARYLACETOACETATE HYDROLASE DOMAIN-CONTAINING PROTEIN 2A"/>
    <property type="match status" value="1"/>
</dbReference>
<dbReference type="Pfam" id="PF01557">
    <property type="entry name" value="FAA_hydrolase"/>
    <property type="match status" value="1"/>
</dbReference>
<evidence type="ECO:0000256" key="1">
    <source>
        <dbReference type="ARBA" id="ARBA00010211"/>
    </source>
</evidence>
<evidence type="ECO:0000313" key="6">
    <source>
        <dbReference type="Proteomes" id="UP000658390"/>
    </source>
</evidence>
<dbReference type="RefSeq" id="WP_198823171.1">
    <property type="nucleotide sequence ID" value="NZ_JAEKCZ010000055.1"/>
</dbReference>